<dbReference type="EMBL" id="ML977349">
    <property type="protein sequence ID" value="KAF2108153.1"/>
    <property type="molecule type" value="Genomic_DNA"/>
</dbReference>
<gene>
    <name evidence="2" type="ORF">BDV96DRAFT_653047</name>
</gene>
<organism evidence="2 3">
    <name type="scientific">Lophiotrema nucula</name>
    <dbReference type="NCBI Taxonomy" id="690887"/>
    <lineage>
        <taxon>Eukaryota</taxon>
        <taxon>Fungi</taxon>
        <taxon>Dikarya</taxon>
        <taxon>Ascomycota</taxon>
        <taxon>Pezizomycotina</taxon>
        <taxon>Dothideomycetes</taxon>
        <taxon>Pleosporomycetidae</taxon>
        <taxon>Pleosporales</taxon>
        <taxon>Lophiotremataceae</taxon>
        <taxon>Lophiotrema</taxon>
    </lineage>
</organism>
<name>A0A6A5YMF6_9PLEO</name>
<evidence type="ECO:0000313" key="3">
    <source>
        <dbReference type="Proteomes" id="UP000799770"/>
    </source>
</evidence>
<protein>
    <submittedName>
        <fullName evidence="2">Uncharacterized protein</fullName>
    </submittedName>
</protein>
<keyword evidence="3" id="KW-1185">Reference proteome</keyword>
<sequence length="192" mass="21815">MGSNFRPIAPAPIADAPPPPSPSPPPSVPVVPVTIPSEWTNKTASGETVEEACRRIDDYVNGQRAQGQAIHDDFLKFQILLKENGGELTGNPQLLEFLRQLFVIYGVNHFGMKQDYRRWAFEGDPFHLVNGMLGPEREEALEKLRVSRHRYINIVKDIEYHIKEMEEYYRSDSTWTIASLYPANSPRPRPGL</sequence>
<feature type="compositionally biased region" description="Pro residues" evidence="1">
    <location>
        <begin position="15"/>
        <end position="29"/>
    </location>
</feature>
<dbReference type="Proteomes" id="UP000799770">
    <property type="component" value="Unassembled WGS sequence"/>
</dbReference>
<accession>A0A6A5YMF6</accession>
<dbReference type="AlphaFoldDB" id="A0A6A5YMF6"/>
<reference evidence="2" key="1">
    <citation type="journal article" date="2020" name="Stud. Mycol.">
        <title>101 Dothideomycetes genomes: a test case for predicting lifestyles and emergence of pathogens.</title>
        <authorList>
            <person name="Haridas S."/>
            <person name="Albert R."/>
            <person name="Binder M."/>
            <person name="Bloem J."/>
            <person name="Labutti K."/>
            <person name="Salamov A."/>
            <person name="Andreopoulos B."/>
            <person name="Baker S."/>
            <person name="Barry K."/>
            <person name="Bills G."/>
            <person name="Bluhm B."/>
            <person name="Cannon C."/>
            <person name="Castanera R."/>
            <person name="Culley D."/>
            <person name="Daum C."/>
            <person name="Ezra D."/>
            <person name="Gonzalez J."/>
            <person name="Henrissat B."/>
            <person name="Kuo A."/>
            <person name="Liang C."/>
            <person name="Lipzen A."/>
            <person name="Lutzoni F."/>
            <person name="Magnuson J."/>
            <person name="Mondo S."/>
            <person name="Nolan M."/>
            <person name="Ohm R."/>
            <person name="Pangilinan J."/>
            <person name="Park H.-J."/>
            <person name="Ramirez L."/>
            <person name="Alfaro M."/>
            <person name="Sun H."/>
            <person name="Tritt A."/>
            <person name="Yoshinaga Y."/>
            <person name="Zwiers L.-H."/>
            <person name="Turgeon B."/>
            <person name="Goodwin S."/>
            <person name="Spatafora J."/>
            <person name="Crous P."/>
            <person name="Grigoriev I."/>
        </authorList>
    </citation>
    <scope>NUCLEOTIDE SEQUENCE</scope>
    <source>
        <strain evidence="2">CBS 627.86</strain>
    </source>
</reference>
<feature type="region of interest" description="Disordered" evidence="1">
    <location>
        <begin position="1"/>
        <end position="30"/>
    </location>
</feature>
<evidence type="ECO:0000256" key="1">
    <source>
        <dbReference type="SAM" id="MobiDB-lite"/>
    </source>
</evidence>
<evidence type="ECO:0000313" key="2">
    <source>
        <dbReference type="EMBL" id="KAF2108153.1"/>
    </source>
</evidence>
<proteinExistence type="predicted"/>